<dbReference type="Proteomes" id="UP000182110">
    <property type="component" value="Unassembled WGS sequence"/>
</dbReference>
<gene>
    <name evidence="1" type="ORF">BN1180_00422</name>
</gene>
<name>A0AAN2PD14_9BACI</name>
<comment type="caution">
    <text evidence="1">The sequence shown here is derived from an EMBL/GenBank/DDBJ whole genome shotgun (WGS) entry which is preliminary data.</text>
</comment>
<keyword evidence="2" id="KW-1185">Reference proteome</keyword>
<dbReference type="AlphaFoldDB" id="A0AAN2PD14"/>
<evidence type="ECO:0000313" key="1">
    <source>
        <dbReference type="EMBL" id="CEG30322.1"/>
    </source>
</evidence>
<reference evidence="1 2" key="1">
    <citation type="journal article" date="2014" name="Genome Announc.">
        <title>Genome Sequence of Bacillus simplex Strain P558, Isolated from a Human Fecal Sample.</title>
        <authorList>
            <person name="Croce O."/>
            <person name="Hugon P."/>
            <person name="Lagier J.C."/>
            <person name="Bibi F."/>
            <person name="Robert C."/>
            <person name="Azhar E.I."/>
            <person name="Raoult D."/>
            <person name="Fournier P.E."/>
        </authorList>
    </citation>
    <scope>NUCLEOTIDE SEQUENCE [LARGE SCALE GENOMIC DNA]</scope>
    <source>
        <strain evidence="1 2">P558</strain>
    </source>
</reference>
<dbReference type="EMBL" id="CCXW01000001">
    <property type="protein sequence ID" value="CEG30322.1"/>
    <property type="molecule type" value="Genomic_DNA"/>
</dbReference>
<proteinExistence type="predicted"/>
<organism evidence="1 2">
    <name type="scientific">Peribacillus simplex</name>
    <dbReference type="NCBI Taxonomy" id="1478"/>
    <lineage>
        <taxon>Bacteria</taxon>
        <taxon>Bacillati</taxon>
        <taxon>Bacillota</taxon>
        <taxon>Bacilli</taxon>
        <taxon>Bacillales</taxon>
        <taxon>Bacillaceae</taxon>
        <taxon>Peribacillus</taxon>
    </lineage>
</organism>
<accession>A0AAN2PD14</accession>
<evidence type="ECO:0000313" key="2">
    <source>
        <dbReference type="Proteomes" id="UP000182110"/>
    </source>
</evidence>
<protein>
    <submittedName>
        <fullName evidence="1">Uncharacterized protein</fullName>
    </submittedName>
</protein>
<sequence length="65" mass="7402">MKRPILEGLQALDKLDENRICLKFFYGLYNLKVTPPVASLRLLGLWVLFSGRAFPQESRTPAPIV</sequence>